<feature type="compositionally biased region" description="Polar residues" evidence="1">
    <location>
        <begin position="76"/>
        <end position="87"/>
    </location>
</feature>
<evidence type="ECO:0008006" key="5">
    <source>
        <dbReference type="Google" id="ProtNLM"/>
    </source>
</evidence>
<keyword evidence="4" id="KW-1185">Reference proteome</keyword>
<evidence type="ECO:0000256" key="1">
    <source>
        <dbReference type="SAM" id="MobiDB-lite"/>
    </source>
</evidence>
<dbReference type="EMBL" id="JACHJG010000001">
    <property type="protein sequence ID" value="MBB4884508.1"/>
    <property type="molecule type" value="Genomic_DNA"/>
</dbReference>
<reference evidence="3 4" key="1">
    <citation type="submission" date="2020-08" db="EMBL/GenBank/DDBJ databases">
        <title>Genomic Encyclopedia of Type Strains, Phase III (KMG-III): the genomes of soil and plant-associated and newly described type strains.</title>
        <authorList>
            <person name="Whitman W."/>
        </authorList>
    </citation>
    <scope>NUCLEOTIDE SEQUENCE [LARGE SCALE GENOMIC DNA]</scope>
    <source>
        <strain evidence="3 4">CECT 3265</strain>
    </source>
</reference>
<keyword evidence="2" id="KW-0732">Signal</keyword>
<name>A0A7W7PCY3_STRNE</name>
<feature type="signal peptide" evidence="2">
    <location>
        <begin position="1"/>
        <end position="27"/>
    </location>
</feature>
<evidence type="ECO:0000256" key="2">
    <source>
        <dbReference type="SAM" id="SignalP"/>
    </source>
</evidence>
<protein>
    <recommendedName>
        <fullName evidence="5">Ig-like domain-containing protein</fullName>
    </recommendedName>
</protein>
<evidence type="ECO:0000313" key="4">
    <source>
        <dbReference type="Proteomes" id="UP000556436"/>
    </source>
</evidence>
<gene>
    <name evidence="3" type="ORF">FHS38_000517</name>
</gene>
<dbReference type="RefSeq" id="WP_184730186.1">
    <property type="nucleotide sequence ID" value="NZ_BMRW01000001.1"/>
</dbReference>
<proteinExistence type="predicted"/>
<evidence type="ECO:0000313" key="3">
    <source>
        <dbReference type="EMBL" id="MBB4884508.1"/>
    </source>
</evidence>
<organism evidence="3 4">
    <name type="scientific">Streptomyces netropsis</name>
    <name type="common">Streptoverticillium netropsis</name>
    <dbReference type="NCBI Taxonomy" id="55404"/>
    <lineage>
        <taxon>Bacteria</taxon>
        <taxon>Bacillati</taxon>
        <taxon>Actinomycetota</taxon>
        <taxon>Actinomycetes</taxon>
        <taxon>Kitasatosporales</taxon>
        <taxon>Streptomycetaceae</taxon>
        <taxon>Streptomyces</taxon>
    </lineage>
</organism>
<dbReference type="AlphaFoldDB" id="A0A7W7PCY3"/>
<dbReference type="Proteomes" id="UP000556436">
    <property type="component" value="Unassembled WGS sequence"/>
</dbReference>
<feature type="region of interest" description="Disordered" evidence="1">
    <location>
        <begin position="76"/>
        <end position="100"/>
    </location>
</feature>
<comment type="caution">
    <text evidence="3">The sequence shown here is derived from an EMBL/GenBank/DDBJ whole genome shotgun (WGS) entry which is preliminary data.</text>
</comment>
<accession>A0A7W7PCY3</accession>
<sequence length="229" mass="22375">MSTRSRRPRLALAIGAGLAVTATLTLTGTGVADARPAPADSTTVTPAGHAFTAKVNGKATFKAGSVTLTCAVSASQPSASGTNNQIPQAPDNANPAGPVASDINPPTYSSCTTNLPGVTATVTTTGTWGVSMQNGSPASATLTVPTAGFVLQTSGLASCTVTSAPTGPSSVTGTWTNGSPSKITFVNAAVPVKVTGGFGCPTGAVTSAFNAVYDVTDVTDPASQITVSG</sequence>
<feature type="chain" id="PRO_5038970138" description="Ig-like domain-containing protein" evidence="2">
    <location>
        <begin position="28"/>
        <end position="229"/>
    </location>
</feature>